<gene>
    <name evidence="15" type="ORF">ALQ04_05114</name>
</gene>
<evidence type="ECO:0000256" key="2">
    <source>
        <dbReference type="ARBA" id="ARBA00005216"/>
    </source>
</evidence>
<protein>
    <recommendedName>
        <fullName evidence="6">D-3-phosphoglycerate dehydrogenase</fullName>
        <ecNumber evidence="4">1.1.1.399</ecNumber>
        <ecNumber evidence="5">1.1.1.95</ecNumber>
    </recommendedName>
    <alternativeName>
        <fullName evidence="11">2-oxoglutarate reductase</fullName>
    </alternativeName>
</protein>
<keyword evidence="8" id="KW-0560">Oxidoreductase</keyword>
<dbReference type="InterPro" id="IPR045865">
    <property type="entry name" value="ACT-like_dom_sf"/>
</dbReference>
<dbReference type="PANTHER" id="PTHR43761">
    <property type="entry name" value="D-ISOMER SPECIFIC 2-HYDROXYACID DEHYDROGENASE FAMILY PROTEIN (AFU_ORTHOLOGUE AFUA_1G13630)"/>
    <property type="match status" value="1"/>
</dbReference>
<dbReference type="Pfam" id="PF00389">
    <property type="entry name" value="2-Hacid_dh"/>
    <property type="match status" value="1"/>
</dbReference>
<dbReference type="PROSITE" id="PS00671">
    <property type="entry name" value="D_2_HYDROXYACID_DH_3"/>
    <property type="match status" value="1"/>
</dbReference>
<dbReference type="NCBIfam" id="NF008759">
    <property type="entry name" value="PRK11790.1"/>
    <property type="match status" value="1"/>
</dbReference>
<evidence type="ECO:0000256" key="5">
    <source>
        <dbReference type="ARBA" id="ARBA00013143"/>
    </source>
</evidence>
<evidence type="ECO:0000256" key="11">
    <source>
        <dbReference type="ARBA" id="ARBA00030455"/>
    </source>
</evidence>
<dbReference type="InterPro" id="IPR036291">
    <property type="entry name" value="NAD(P)-bd_dom_sf"/>
</dbReference>
<proteinExistence type="inferred from homology"/>
<evidence type="ECO:0000313" key="16">
    <source>
        <dbReference type="Proteomes" id="UP000277236"/>
    </source>
</evidence>
<evidence type="ECO:0000256" key="6">
    <source>
        <dbReference type="ARBA" id="ARBA00021582"/>
    </source>
</evidence>
<dbReference type="Gene3D" id="3.40.50.720">
    <property type="entry name" value="NAD(P)-binding Rossmann-like Domain"/>
    <property type="match status" value="2"/>
</dbReference>
<dbReference type="GO" id="GO:0006564">
    <property type="term" value="P:L-serine biosynthetic process"/>
    <property type="evidence" value="ECO:0007669"/>
    <property type="project" value="UniProtKB-KW"/>
</dbReference>
<evidence type="ECO:0000259" key="14">
    <source>
        <dbReference type="PROSITE" id="PS51671"/>
    </source>
</evidence>
<keyword evidence="10" id="KW-0718">Serine biosynthesis</keyword>
<dbReference type="EC" id="1.1.1.399" evidence="4"/>
<reference evidence="15 16" key="1">
    <citation type="submission" date="2018-08" db="EMBL/GenBank/DDBJ databases">
        <title>Recombination of ecologically and evolutionarily significant loci maintains genetic cohesion in the Pseudomonas syringae species complex.</title>
        <authorList>
            <person name="Dillon M."/>
            <person name="Thakur S."/>
            <person name="Almeida R.N.D."/>
            <person name="Weir B.S."/>
            <person name="Guttman D.S."/>
        </authorList>
    </citation>
    <scope>NUCLEOTIDE SEQUENCE [LARGE SCALE GENOMIC DNA]</scope>
    <source>
        <strain evidence="15 16">ICMP 3353</strain>
    </source>
</reference>
<dbReference type="Pfam" id="PF02826">
    <property type="entry name" value="2-Hacid_dh_C"/>
    <property type="match status" value="1"/>
</dbReference>
<keyword evidence="9" id="KW-0520">NAD</keyword>
<dbReference type="PROSITE" id="PS00065">
    <property type="entry name" value="D_2_HYDROXYACID_DH_1"/>
    <property type="match status" value="1"/>
</dbReference>
<dbReference type="SUPFAM" id="SSF52283">
    <property type="entry name" value="Formate/glycerate dehydrogenase catalytic domain-like"/>
    <property type="match status" value="1"/>
</dbReference>
<name>A0A3M4M5E9_PSECI</name>
<evidence type="ECO:0000256" key="9">
    <source>
        <dbReference type="ARBA" id="ARBA00023027"/>
    </source>
</evidence>
<evidence type="ECO:0000313" key="15">
    <source>
        <dbReference type="EMBL" id="RMQ48494.1"/>
    </source>
</evidence>
<dbReference type="PROSITE" id="PS00670">
    <property type="entry name" value="D_2_HYDROXYACID_DH_2"/>
    <property type="match status" value="1"/>
</dbReference>
<dbReference type="SUPFAM" id="SSF55021">
    <property type="entry name" value="ACT-like"/>
    <property type="match status" value="1"/>
</dbReference>
<dbReference type="Proteomes" id="UP000277236">
    <property type="component" value="Unassembled WGS sequence"/>
</dbReference>
<dbReference type="UniPathway" id="UPA00135">
    <property type="reaction ID" value="UER00196"/>
</dbReference>
<dbReference type="GO" id="GO:0047545">
    <property type="term" value="F:(S)-2-hydroxyglutarate dehydrogenase activity"/>
    <property type="evidence" value="ECO:0007669"/>
    <property type="project" value="UniProtKB-ARBA"/>
</dbReference>
<dbReference type="InterPro" id="IPR054480">
    <property type="entry name" value="AHAS_small-like_ACT"/>
</dbReference>
<evidence type="ECO:0000256" key="8">
    <source>
        <dbReference type="ARBA" id="ARBA00023002"/>
    </source>
</evidence>
<dbReference type="EC" id="1.1.1.95" evidence="5"/>
<organism evidence="15 16">
    <name type="scientific">Pseudomonas cichorii</name>
    <dbReference type="NCBI Taxonomy" id="36746"/>
    <lineage>
        <taxon>Bacteria</taxon>
        <taxon>Pseudomonadati</taxon>
        <taxon>Pseudomonadota</taxon>
        <taxon>Gammaproteobacteria</taxon>
        <taxon>Pseudomonadales</taxon>
        <taxon>Pseudomonadaceae</taxon>
        <taxon>Pseudomonas</taxon>
    </lineage>
</organism>
<accession>A0A3M4M5E9</accession>
<comment type="caution">
    <text evidence="15">The sequence shown here is derived from an EMBL/GenBank/DDBJ whole genome shotgun (WGS) entry which is preliminary data.</text>
</comment>
<evidence type="ECO:0000256" key="1">
    <source>
        <dbReference type="ARBA" id="ARBA00003800"/>
    </source>
</evidence>
<evidence type="ECO:0000256" key="3">
    <source>
        <dbReference type="ARBA" id="ARBA00005854"/>
    </source>
</evidence>
<comment type="similarity">
    <text evidence="3">Belongs to the D-isomer specific 2-hydroxyacid dehydrogenase family.</text>
</comment>
<dbReference type="PROSITE" id="PS51671">
    <property type="entry name" value="ACT"/>
    <property type="match status" value="1"/>
</dbReference>
<dbReference type="InterPro" id="IPR050418">
    <property type="entry name" value="D-iso_2-hydroxyacid_DH_PdxB"/>
</dbReference>
<evidence type="ECO:0000256" key="10">
    <source>
        <dbReference type="ARBA" id="ARBA00023299"/>
    </source>
</evidence>
<evidence type="ECO:0000256" key="7">
    <source>
        <dbReference type="ARBA" id="ARBA00022605"/>
    </source>
</evidence>
<comment type="pathway">
    <text evidence="2">Amino-acid biosynthesis; L-serine biosynthesis; L-serine from 3-phospho-D-glycerate: step 1/3.</text>
</comment>
<dbReference type="EMBL" id="RBRE01000028">
    <property type="protein sequence ID" value="RMQ48494.1"/>
    <property type="molecule type" value="Genomic_DNA"/>
</dbReference>
<comment type="function">
    <text evidence="1">Catalyzes the reversible oxidation of 3-phospho-D-glycerate to 3-phosphonooxypyruvate, the first step of the phosphorylated L-serine biosynthesis pathway. Also catalyzes the reversible oxidation of 2-hydroxyglutarate to 2-oxoglutarate.</text>
</comment>
<dbReference type="FunFam" id="3.40.50.720:FF:000041">
    <property type="entry name" value="D-3-phosphoglycerate dehydrogenase"/>
    <property type="match status" value="1"/>
</dbReference>
<dbReference type="InterPro" id="IPR029753">
    <property type="entry name" value="D-isomer_DH_CS"/>
</dbReference>
<sequence length="883" mass="95826">MLGGNRAVVLLHGLEHPFVDLGAGLEELVLVEVLGLEDVQVQVAIADMAVPEHLEIGVMLGNDRIDLAQERRHPGNRDRNVVLVGREVGDGFGNVLAQLPQVLQLLFALAHHAIEHPALLDTVLEGRQGIVGHVFRGRFKFQQYIKRARRVERRRYIATGHDPGKRLVGEELERGQVQLAVEGMQHRHDRIEIAGAQHHGGQVARRTVQAHGGLDHETQRALGTNEQLAHVVAGGVLDQVLVQLQQIALAGDDLEAGHPVTSHAVANDLDSAGIGADIAANLAGTRRREVHRVIQAVILRQCLQLPGDHAGLTDGGALGQVEFQHLVHIVERNHHLAIGGYRCGGKSGPATRRHKRHQTLVGPAHDGLNLLYSLGKHDGRGGGSELLGPVLAVGLQRTAVGQYLAWFYQGLELINQSGMGHRRNSRRIHGHPENGSRSGMGFSGVHMLAYAPRESSLRADPAPCHFSSGHRFTQMSKTSLDKSKIKFLLLEGVHQSAVDVLKAAGYTSIEYHTKSLPEAELKEKIADAHFIGIRSRTQLTEELFDHAKKLVAVGCFCIGTNQVDLDAARERGIAVFNAPYSNTRSVAELVLAEAILLLRGIPEKNASCHRGGWIKSAANSFEIRGKKLGIIGYGSIGTQLSVLAEGLGMQVYFYDTLTKLPLGNATQVASLTELLGMSDIVTLHVPETTETQWMIGEKEIRAMKKGSILINAARGTVVELDALADAIKDKHLIGAAIDVFPVEPRSNDDIFESPLRGLDNVILTPHIGGSTAEAQANIGLEVAEKLVKYSDNGTSVSSVNFPEVALPAHPGKHRLLHIHENIPGVLSEINKVFAENGINISGQFLQTNEKVGYVVIDVDADYSDLAQEKLQHIKGTIRSRVLF</sequence>
<dbReference type="FunFam" id="3.30.70.260:FF:000007">
    <property type="entry name" value="D-3-phosphoglycerate dehydrogenase"/>
    <property type="match status" value="1"/>
</dbReference>
<comment type="catalytic activity">
    <reaction evidence="13">
        <text>(2R)-3-phosphoglycerate + NAD(+) = 3-phosphooxypyruvate + NADH + H(+)</text>
        <dbReference type="Rhea" id="RHEA:12641"/>
        <dbReference type="ChEBI" id="CHEBI:15378"/>
        <dbReference type="ChEBI" id="CHEBI:18110"/>
        <dbReference type="ChEBI" id="CHEBI:57540"/>
        <dbReference type="ChEBI" id="CHEBI:57945"/>
        <dbReference type="ChEBI" id="CHEBI:58272"/>
        <dbReference type="EC" id="1.1.1.95"/>
    </reaction>
</comment>
<comment type="catalytic activity">
    <reaction evidence="12">
        <text>(R)-2-hydroxyglutarate + NAD(+) = 2-oxoglutarate + NADH + H(+)</text>
        <dbReference type="Rhea" id="RHEA:49612"/>
        <dbReference type="ChEBI" id="CHEBI:15378"/>
        <dbReference type="ChEBI" id="CHEBI:15801"/>
        <dbReference type="ChEBI" id="CHEBI:16810"/>
        <dbReference type="ChEBI" id="CHEBI:57540"/>
        <dbReference type="ChEBI" id="CHEBI:57945"/>
        <dbReference type="EC" id="1.1.1.399"/>
    </reaction>
</comment>
<dbReference type="InterPro" id="IPR006139">
    <property type="entry name" value="D-isomer_2_OHA_DH_cat_dom"/>
</dbReference>
<dbReference type="PANTHER" id="PTHR43761:SF1">
    <property type="entry name" value="D-ISOMER SPECIFIC 2-HYDROXYACID DEHYDROGENASE CATALYTIC DOMAIN-CONTAINING PROTEIN-RELATED"/>
    <property type="match status" value="1"/>
</dbReference>
<dbReference type="GO" id="GO:0004617">
    <property type="term" value="F:phosphoglycerate dehydrogenase activity"/>
    <property type="evidence" value="ECO:0007669"/>
    <property type="project" value="UniProtKB-EC"/>
</dbReference>
<feature type="domain" description="ACT" evidence="14">
    <location>
        <begin position="814"/>
        <end position="883"/>
    </location>
</feature>
<dbReference type="GO" id="GO:0051287">
    <property type="term" value="F:NAD binding"/>
    <property type="evidence" value="ECO:0007669"/>
    <property type="project" value="InterPro"/>
</dbReference>
<evidence type="ECO:0000256" key="4">
    <source>
        <dbReference type="ARBA" id="ARBA00013001"/>
    </source>
</evidence>
<dbReference type="InterPro" id="IPR029752">
    <property type="entry name" value="D-isomer_DH_CS1"/>
</dbReference>
<dbReference type="InterPro" id="IPR002912">
    <property type="entry name" value="ACT_dom"/>
</dbReference>
<dbReference type="SUPFAM" id="SSF51735">
    <property type="entry name" value="NAD(P)-binding Rossmann-fold domains"/>
    <property type="match status" value="1"/>
</dbReference>
<dbReference type="AlphaFoldDB" id="A0A3M4M5E9"/>
<dbReference type="CDD" id="cd04901">
    <property type="entry name" value="ACT_3PGDH"/>
    <property type="match status" value="1"/>
</dbReference>
<dbReference type="Gene3D" id="3.30.70.260">
    <property type="match status" value="1"/>
</dbReference>
<dbReference type="InterPro" id="IPR006140">
    <property type="entry name" value="D-isomer_DH_NAD-bd"/>
</dbReference>
<keyword evidence="7" id="KW-0028">Amino-acid biosynthesis</keyword>
<evidence type="ECO:0000256" key="13">
    <source>
        <dbReference type="ARBA" id="ARBA00048731"/>
    </source>
</evidence>
<dbReference type="CDD" id="cd12176">
    <property type="entry name" value="PGDH_3"/>
    <property type="match status" value="1"/>
</dbReference>
<dbReference type="Pfam" id="PF22629">
    <property type="entry name" value="ACT_AHAS_ss"/>
    <property type="match status" value="1"/>
</dbReference>
<evidence type="ECO:0000256" key="12">
    <source>
        <dbReference type="ARBA" id="ARBA00048126"/>
    </source>
</evidence>